<feature type="active site" description="Proton donor" evidence="4">
    <location>
        <position position="127"/>
    </location>
</feature>
<dbReference type="GO" id="GO:0009234">
    <property type="term" value="P:menaquinone biosynthetic process"/>
    <property type="evidence" value="ECO:0007669"/>
    <property type="project" value="UniProtKB-UniRule"/>
</dbReference>
<organism evidence="6 7">
    <name type="scientific">Pseudoglutamicibacter cumminsii</name>
    <dbReference type="NCBI Taxonomy" id="156979"/>
    <lineage>
        <taxon>Bacteria</taxon>
        <taxon>Bacillati</taxon>
        <taxon>Actinomycetota</taxon>
        <taxon>Actinomycetes</taxon>
        <taxon>Micrococcales</taxon>
        <taxon>Micrococcaceae</taxon>
        <taxon>Pseudoglutamicibacter</taxon>
    </lineage>
</organism>
<evidence type="ECO:0000256" key="3">
    <source>
        <dbReference type="ARBA" id="ARBA00023239"/>
    </source>
</evidence>
<protein>
    <recommendedName>
        <fullName evidence="4">o-succinylbenzoate synthase</fullName>
        <shortName evidence="4">OSB synthase</shortName>
        <shortName evidence="4">OSBS</shortName>
        <ecNumber evidence="4">4.2.1.113</ecNumber>
    </recommendedName>
    <alternativeName>
        <fullName evidence="4">4-(2'-carboxyphenyl)-4-oxybutyric acid synthase</fullName>
    </alternativeName>
    <alternativeName>
        <fullName evidence="4">o-succinylbenzoic acid synthase</fullName>
    </alternativeName>
</protein>
<keyword evidence="4" id="KW-0474">Menaquinone biosynthesis</keyword>
<dbReference type="PANTHER" id="PTHR48073">
    <property type="entry name" value="O-SUCCINYLBENZOATE SYNTHASE-RELATED"/>
    <property type="match status" value="1"/>
</dbReference>
<dbReference type="Proteomes" id="UP001240483">
    <property type="component" value="Unassembled WGS sequence"/>
</dbReference>
<gene>
    <name evidence="4" type="primary">menC</name>
    <name evidence="6" type="ORF">QP116_05200</name>
</gene>
<keyword evidence="1 4" id="KW-0479">Metal-binding</keyword>
<dbReference type="InterPro" id="IPR036849">
    <property type="entry name" value="Enolase-like_C_sf"/>
</dbReference>
<comment type="similarity">
    <text evidence="4">Belongs to the mandelate racemase/muconate lactonizing enzyme family. MenC type 1 subfamily.</text>
</comment>
<dbReference type="InterPro" id="IPR010196">
    <property type="entry name" value="OSB_synthase_MenC1"/>
</dbReference>
<dbReference type="SUPFAM" id="SSF51604">
    <property type="entry name" value="Enolase C-terminal domain-like"/>
    <property type="match status" value="1"/>
</dbReference>
<dbReference type="SFLD" id="SFLDG00180">
    <property type="entry name" value="muconate_cycloisomerase"/>
    <property type="match status" value="1"/>
</dbReference>
<evidence type="ECO:0000313" key="6">
    <source>
        <dbReference type="EMBL" id="MDK6275135.1"/>
    </source>
</evidence>
<evidence type="ECO:0000313" key="7">
    <source>
        <dbReference type="Proteomes" id="UP001240483"/>
    </source>
</evidence>
<name>A0AAP4C750_9MICC</name>
<comment type="pathway">
    <text evidence="4">Quinol/quinone metabolism; 1,4-dihydroxy-2-naphthoate biosynthesis; 1,4-dihydroxy-2-naphthoate from chorismate: step 4/7.</text>
</comment>
<comment type="pathway">
    <text evidence="4">Quinol/quinone metabolism; menaquinone biosynthesis.</text>
</comment>
<dbReference type="SFLD" id="SFLDF00009">
    <property type="entry name" value="o-succinylbenzoate_synthase"/>
    <property type="match status" value="1"/>
</dbReference>
<dbReference type="Pfam" id="PF13378">
    <property type="entry name" value="MR_MLE_C"/>
    <property type="match status" value="1"/>
</dbReference>
<dbReference type="EC" id="4.2.1.113" evidence="4"/>
<dbReference type="InterPro" id="IPR013342">
    <property type="entry name" value="Mandelate_racemase_C"/>
</dbReference>
<sequence length="347" mass="36525">MTERGASGMSGVSVLWDESVRFPSLAELKEAAVVVRLPMNVRFRGVVEREVLLLEGPTGWGEFSPFLEYGPAEASRWLAAGVEAAWRGWPEPVRDAVSVNGTVPAVAAERIPEVLARYDGVGTVKVKVAERGQSVDEDVARVAAVARELPGVRIRVDANEGWDHDTAVDALSRLAEFDLEYAEQPVAGIEGLARLREALDARGVGVRLAADEAVRKSDDPLKVARMGAAEVIIVKVQPLGGVRAALQIVEQAGLDAVVSSALDSSVGLAGGVALAAALPELKYACGLGTGALFADDVVAPGLKPQAGVLPVGAVVPERGKLEALAVDAGRRAWWMDRLEACYAELLG</sequence>
<dbReference type="SFLD" id="SFLDS00001">
    <property type="entry name" value="Enolase"/>
    <property type="match status" value="1"/>
</dbReference>
<dbReference type="GO" id="GO:0000287">
    <property type="term" value="F:magnesium ion binding"/>
    <property type="evidence" value="ECO:0007669"/>
    <property type="project" value="UniProtKB-UniRule"/>
</dbReference>
<accession>A0AAP4C750</accession>
<feature type="active site" description="Proton acceptor" evidence="4">
    <location>
        <position position="235"/>
    </location>
</feature>
<dbReference type="RefSeq" id="WP_239541495.1">
    <property type="nucleotide sequence ID" value="NZ_JAFBCO010000001.1"/>
</dbReference>
<evidence type="ECO:0000256" key="4">
    <source>
        <dbReference type="HAMAP-Rule" id="MF_00470"/>
    </source>
</evidence>
<dbReference type="SMART" id="SM00922">
    <property type="entry name" value="MR_MLE"/>
    <property type="match status" value="1"/>
</dbReference>
<dbReference type="AlphaFoldDB" id="A0AAP4C750"/>
<evidence type="ECO:0000259" key="5">
    <source>
        <dbReference type="SMART" id="SM00922"/>
    </source>
</evidence>
<comment type="catalytic activity">
    <reaction evidence="4">
        <text>(1R,6R)-6-hydroxy-2-succinyl-cyclohexa-2,4-diene-1-carboxylate = 2-succinylbenzoate + H2O</text>
        <dbReference type="Rhea" id="RHEA:10196"/>
        <dbReference type="ChEBI" id="CHEBI:15377"/>
        <dbReference type="ChEBI" id="CHEBI:18325"/>
        <dbReference type="ChEBI" id="CHEBI:58689"/>
        <dbReference type="EC" id="4.2.1.113"/>
    </reaction>
</comment>
<comment type="function">
    <text evidence="4">Converts 2-succinyl-6-hydroxy-2,4-cyclohexadiene-1-carboxylate (SHCHC) to 2-succinylbenzoate (OSB).</text>
</comment>
<keyword evidence="2 4" id="KW-0460">Magnesium</keyword>
<evidence type="ECO:0000256" key="1">
    <source>
        <dbReference type="ARBA" id="ARBA00022723"/>
    </source>
</evidence>
<keyword evidence="3 4" id="KW-0456">Lyase</keyword>
<feature type="binding site" evidence="4">
    <location>
        <position position="211"/>
    </location>
    <ligand>
        <name>Mg(2+)</name>
        <dbReference type="ChEBI" id="CHEBI:18420"/>
    </ligand>
</feature>
<dbReference type="InterPro" id="IPR029065">
    <property type="entry name" value="Enolase_C-like"/>
</dbReference>
<dbReference type="NCBIfam" id="NF002782">
    <property type="entry name" value="PRK02901.1"/>
    <property type="match status" value="1"/>
</dbReference>
<reference evidence="6" key="1">
    <citation type="submission" date="2023-05" db="EMBL/GenBank/DDBJ databases">
        <title>Cataloging the Phylogenetic Diversity of Human Bladder Bacteria.</title>
        <authorList>
            <person name="Du J."/>
        </authorList>
    </citation>
    <scope>NUCLEOTIDE SEQUENCE</scope>
    <source>
        <strain evidence="6">UMB9978</strain>
    </source>
</reference>
<feature type="binding site" evidence="4">
    <location>
        <position position="183"/>
    </location>
    <ligand>
        <name>Mg(2+)</name>
        <dbReference type="ChEBI" id="CHEBI:18420"/>
    </ligand>
</feature>
<feature type="binding site" evidence="4">
    <location>
        <position position="157"/>
    </location>
    <ligand>
        <name>Mg(2+)</name>
        <dbReference type="ChEBI" id="CHEBI:18420"/>
    </ligand>
</feature>
<dbReference type="Pfam" id="PF18374">
    <property type="entry name" value="Enolase_like_N"/>
    <property type="match status" value="1"/>
</dbReference>
<proteinExistence type="inferred from homology"/>
<dbReference type="EMBL" id="JASODW010000005">
    <property type="protein sequence ID" value="MDK6275135.1"/>
    <property type="molecule type" value="Genomic_DNA"/>
</dbReference>
<dbReference type="GO" id="GO:0043748">
    <property type="term" value="F:O-succinylbenzoate synthase activity"/>
    <property type="evidence" value="ECO:0007669"/>
    <property type="project" value="UniProtKB-EC"/>
</dbReference>
<comment type="cofactor">
    <cofactor evidence="4">
        <name>a divalent metal cation</name>
        <dbReference type="ChEBI" id="CHEBI:60240"/>
    </cofactor>
</comment>
<evidence type="ECO:0000256" key="2">
    <source>
        <dbReference type="ARBA" id="ARBA00022842"/>
    </source>
</evidence>
<comment type="caution">
    <text evidence="6">The sequence shown here is derived from an EMBL/GenBank/DDBJ whole genome shotgun (WGS) entry which is preliminary data.</text>
</comment>
<dbReference type="CDD" id="cd03320">
    <property type="entry name" value="OSBS"/>
    <property type="match status" value="1"/>
</dbReference>
<feature type="domain" description="Mandelate racemase/muconate lactonizing enzyme C-terminal" evidence="5">
    <location>
        <begin position="108"/>
        <end position="202"/>
    </location>
</feature>
<dbReference type="HAMAP" id="MF_00470">
    <property type="entry name" value="MenC_1"/>
    <property type="match status" value="1"/>
</dbReference>
<dbReference type="PANTHER" id="PTHR48073:SF2">
    <property type="entry name" value="O-SUCCINYLBENZOATE SYNTHASE"/>
    <property type="match status" value="1"/>
</dbReference>
<dbReference type="Gene3D" id="3.20.20.120">
    <property type="entry name" value="Enolase-like C-terminal domain"/>
    <property type="match status" value="1"/>
</dbReference>